<dbReference type="InterPro" id="IPR021042">
    <property type="entry name" value="Herpes_UL139_cytomegalovirus"/>
</dbReference>
<dbReference type="Pfam" id="PF12507">
    <property type="entry name" value="HCMV_UL139"/>
    <property type="match status" value="1"/>
</dbReference>
<dbReference type="RefSeq" id="XP_009789551.1">
    <property type="nucleotide sequence ID" value="XM_009791249.1"/>
</dbReference>
<feature type="region of interest" description="Disordered" evidence="1">
    <location>
        <begin position="1"/>
        <end position="22"/>
    </location>
</feature>
<dbReference type="AlphaFoldDB" id="A0A1U7XIT7"/>
<dbReference type="Proteomes" id="UP000189701">
    <property type="component" value="Unplaced"/>
</dbReference>
<evidence type="ECO:0000313" key="3">
    <source>
        <dbReference type="RefSeq" id="XP_009789551.1"/>
    </source>
</evidence>
<sequence>MAISSAIRERLEQMEQSKNEPRSILQLEKELQQSKSQLLASKLYKIASMEQRCLKLDRKIAS</sequence>
<feature type="compositionally biased region" description="Basic and acidic residues" evidence="1">
    <location>
        <begin position="7"/>
        <end position="22"/>
    </location>
</feature>
<protein>
    <submittedName>
        <fullName evidence="3">Uncharacterized protein LOC104237158</fullName>
    </submittedName>
</protein>
<keyword evidence="2" id="KW-1185">Reference proteome</keyword>
<organism evidence="2 3">
    <name type="scientific">Nicotiana sylvestris</name>
    <name type="common">Wood tobacco</name>
    <name type="synonym">South American tobacco</name>
    <dbReference type="NCBI Taxonomy" id="4096"/>
    <lineage>
        <taxon>Eukaryota</taxon>
        <taxon>Viridiplantae</taxon>
        <taxon>Streptophyta</taxon>
        <taxon>Embryophyta</taxon>
        <taxon>Tracheophyta</taxon>
        <taxon>Spermatophyta</taxon>
        <taxon>Magnoliopsida</taxon>
        <taxon>eudicotyledons</taxon>
        <taxon>Gunneridae</taxon>
        <taxon>Pentapetalae</taxon>
        <taxon>asterids</taxon>
        <taxon>lamiids</taxon>
        <taxon>Solanales</taxon>
        <taxon>Solanaceae</taxon>
        <taxon>Nicotianoideae</taxon>
        <taxon>Nicotianeae</taxon>
        <taxon>Nicotiana</taxon>
    </lineage>
</organism>
<accession>A0A1U7XIT7</accession>
<gene>
    <name evidence="3" type="primary">LOC104237158</name>
</gene>
<dbReference type="PANTHER" id="PTHR37214">
    <property type="entry name" value="CYTOMEGALOVIRUS UL139 PROTEIN"/>
    <property type="match status" value="1"/>
</dbReference>
<evidence type="ECO:0000313" key="2">
    <source>
        <dbReference type="Proteomes" id="UP000189701"/>
    </source>
</evidence>
<evidence type="ECO:0000256" key="1">
    <source>
        <dbReference type="SAM" id="MobiDB-lite"/>
    </source>
</evidence>
<reference evidence="3" key="2">
    <citation type="submission" date="2025-08" db="UniProtKB">
        <authorList>
            <consortium name="RefSeq"/>
        </authorList>
    </citation>
    <scope>IDENTIFICATION</scope>
    <source>
        <tissue evidence="3">Leaf</tissue>
    </source>
</reference>
<name>A0A1U7XIT7_NICSY</name>
<dbReference type="PANTHER" id="PTHR37214:SF2">
    <property type="entry name" value="CYTOMEGALOVIRUS UL139 PROTEIN"/>
    <property type="match status" value="1"/>
</dbReference>
<reference evidence="2" key="1">
    <citation type="journal article" date="2013" name="Genome Biol.">
        <title>Reference genomes and transcriptomes of Nicotiana sylvestris and Nicotiana tomentosiformis.</title>
        <authorList>
            <person name="Sierro N."/>
            <person name="Battey J.N."/>
            <person name="Ouadi S."/>
            <person name="Bovet L."/>
            <person name="Goepfert S."/>
            <person name="Bakaher N."/>
            <person name="Peitsch M.C."/>
            <person name="Ivanov N.V."/>
        </authorList>
    </citation>
    <scope>NUCLEOTIDE SEQUENCE [LARGE SCALE GENOMIC DNA]</scope>
</reference>
<proteinExistence type="predicted"/>